<comment type="cofactor">
    <cofactor evidence="1">
        <name>Mg(2+)</name>
        <dbReference type="ChEBI" id="CHEBI:18420"/>
    </cofactor>
</comment>
<dbReference type="GO" id="GO:0000309">
    <property type="term" value="F:nicotinamide-nucleotide adenylyltransferase activity"/>
    <property type="evidence" value="ECO:0007669"/>
    <property type="project" value="UniProtKB-EC"/>
</dbReference>
<dbReference type="GO" id="GO:0005524">
    <property type="term" value="F:ATP binding"/>
    <property type="evidence" value="ECO:0007669"/>
    <property type="project" value="UniProtKB-KW"/>
</dbReference>
<evidence type="ECO:0000256" key="8">
    <source>
        <dbReference type="ARBA" id="ARBA00022679"/>
    </source>
</evidence>
<protein>
    <recommendedName>
        <fullName evidence="16">Nicotinamide-nucleotide adenylyltransferase</fullName>
        <ecNumber evidence="16">2.7.7.1</ecNumber>
        <ecNumber evidence="16">2.7.7.18</ecNumber>
    </recommendedName>
</protein>
<evidence type="ECO:0000313" key="19">
    <source>
        <dbReference type="Proteomes" id="UP000030665"/>
    </source>
</evidence>
<keyword evidence="11 16" id="KW-0067">ATP-binding</keyword>
<evidence type="ECO:0000256" key="11">
    <source>
        <dbReference type="ARBA" id="ARBA00022840"/>
    </source>
</evidence>
<sequence length="247" mass="28343">MTHSGIPCVLLCCGSFNPPTILHLRMFEIARDYLNENTDFEVIGGVLSPVHDSYGKKDLCASDHRIEMAKLATSSSDWIGIDKWECAQSSWSRTVQVLRHLSRLLEVYLHRKEKISFKQYLSIYDLGHVQCENPVADESRVMLLCGADLLESFSVKDLWSTDDMTEILSTFGMVVITRSGSDPFRYVYENDLVYRYQKNVHIVTEWIPNEISSTAIRRALRRKASVRYLVSDAVLEYIEANKLYTNS</sequence>
<evidence type="ECO:0000256" key="1">
    <source>
        <dbReference type="ARBA" id="ARBA00001946"/>
    </source>
</evidence>
<evidence type="ECO:0000256" key="7">
    <source>
        <dbReference type="ARBA" id="ARBA00022642"/>
    </source>
</evidence>
<dbReference type="GO" id="GO:0009435">
    <property type="term" value="P:NAD+ biosynthetic process"/>
    <property type="evidence" value="ECO:0007669"/>
    <property type="project" value="UniProtKB-UniPathway"/>
</dbReference>
<feature type="domain" description="Cytidyltransferase-like" evidence="17">
    <location>
        <begin position="11"/>
        <end position="218"/>
    </location>
</feature>
<reference evidence="18" key="2">
    <citation type="submission" date="2014-03" db="EMBL/GenBank/DDBJ databases">
        <title>The whipworm genome and dual-species transcriptomics of an intimate host-pathogen interaction.</title>
        <authorList>
            <person name="Foth B.J."/>
            <person name="Tsai I.J."/>
            <person name="Reid A.J."/>
            <person name="Bancroft A.J."/>
            <person name="Nichol S."/>
            <person name="Tracey A."/>
            <person name="Holroyd N."/>
            <person name="Cotton J.A."/>
            <person name="Stanley E.J."/>
            <person name="Zarowiecki M."/>
            <person name="Liu J.Z."/>
            <person name="Huckvale T."/>
            <person name="Cooper P.J."/>
            <person name="Grencis R.K."/>
            <person name="Berriman M."/>
        </authorList>
    </citation>
    <scope>NUCLEOTIDE SEQUENCE [LARGE SCALE GENOMIC DNA]</scope>
</reference>
<comment type="subunit">
    <text evidence="6">Homotetramer.</text>
</comment>
<dbReference type="GO" id="GO:0004515">
    <property type="term" value="F:nicotinate-nucleotide adenylyltransferase activity"/>
    <property type="evidence" value="ECO:0007669"/>
    <property type="project" value="UniProtKB-EC"/>
</dbReference>
<keyword evidence="10 16" id="KW-0547">Nucleotide-binding</keyword>
<comment type="subcellular location">
    <subcellularLocation>
        <location evidence="2">Mitochondrion</location>
    </subcellularLocation>
</comment>
<evidence type="ECO:0000256" key="15">
    <source>
        <dbReference type="ARBA" id="ARBA00093425"/>
    </source>
</evidence>
<dbReference type="InterPro" id="IPR014729">
    <property type="entry name" value="Rossmann-like_a/b/a_fold"/>
</dbReference>
<dbReference type="InterPro" id="IPR045094">
    <property type="entry name" value="NMNAT_euk"/>
</dbReference>
<keyword evidence="13" id="KW-0496">Mitochondrion</keyword>
<keyword evidence="7 16" id="KW-0662">Pyridine nucleotide biosynthesis</keyword>
<gene>
    <name evidence="18" type="ORF">TTRE_0000907701</name>
</gene>
<evidence type="ECO:0000256" key="10">
    <source>
        <dbReference type="ARBA" id="ARBA00022741"/>
    </source>
</evidence>
<evidence type="ECO:0000256" key="6">
    <source>
        <dbReference type="ARBA" id="ARBA00011881"/>
    </source>
</evidence>
<evidence type="ECO:0000259" key="17">
    <source>
        <dbReference type="Pfam" id="PF01467"/>
    </source>
</evidence>
<organism evidence="18 19">
    <name type="scientific">Trichuris trichiura</name>
    <name type="common">Whipworm</name>
    <name type="synonym">Trichocephalus trichiurus</name>
    <dbReference type="NCBI Taxonomy" id="36087"/>
    <lineage>
        <taxon>Eukaryota</taxon>
        <taxon>Metazoa</taxon>
        <taxon>Ecdysozoa</taxon>
        <taxon>Nematoda</taxon>
        <taxon>Enoplea</taxon>
        <taxon>Dorylaimia</taxon>
        <taxon>Trichinellida</taxon>
        <taxon>Trichuridae</taxon>
        <taxon>Trichuris</taxon>
    </lineage>
</organism>
<evidence type="ECO:0000256" key="16">
    <source>
        <dbReference type="RuleBase" id="RU362021"/>
    </source>
</evidence>
<proteinExistence type="inferred from homology"/>
<evidence type="ECO:0000256" key="12">
    <source>
        <dbReference type="ARBA" id="ARBA00023027"/>
    </source>
</evidence>
<evidence type="ECO:0000256" key="9">
    <source>
        <dbReference type="ARBA" id="ARBA00022695"/>
    </source>
</evidence>
<comment type="catalytic activity">
    <reaction evidence="16">
        <text>beta-nicotinamide D-ribonucleotide + ATP + H(+) = diphosphate + NAD(+)</text>
        <dbReference type="Rhea" id="RHEA:21360"/>
        <dbReference type="ChEBI" id="CHEBI:14649"/>
        <dbReference type="ChEBI" id="CHEBI:15378"/>
        <dbReference type="ChEBI" id="CHEBI:30616"/>
        <dbReference type="ChEBI" id="CHEBI:33019"/>
        <dbReference type="ChEBI" id="CHEBI:57540"/>
        <dbReference type="EC" id="2.7.7.1"/>
    </reaction>
</comment>
<dbReference type="Gene3D" id="3.40.50.620">
    <property type="entry name" value="HUPs"/>
    <property type="match status" value="1"/>
</dbReference>
<dbReference type="PANTHER" id="PTHR12039">
    <property type="entry name" value="NICOTINAMIDE MONONUCLEOTIDE ADENYLYLTRANSFERASE"/>
    <property type="match status" value="1"/>
</dbReference>
<dbReference type="OrthoDB" id="422187at2759"/>
<evidence type="ECO:0000256" key="2">
    <source>
        <dbReference type="ARBA" id="ARBA00004173"/>
    </source>
</evidence>
<dbReference type="GO" id="GO:0005759">
    <property type="term" value="C:mitochondrial matrix"/>
    <property type="evidence" value="ECO:0007669"/>
    <property type="project" value="UniProtKB-ARBA"/>
</dbReference>
<dbReference type="SUPFAM" id="SSF52374">
    <property type="entry name" value="Nucleotidylyl transferase"/>
    <property type="match status" value="1"/>
</dbReference>
<comment type="function">
    <text evidence="15">Catalyzes the formation of NAD(+) from nicotinamide mononucleotide (NMN) and ATP. Can also use the deamidated form; nicotinic acid mononucleotide (NaMN) as substrate with the same efficiency. Can use triazofurin monophosphate (TrMP) as substrate. Can also use GTP and ITP as nucleotide donors. Also catalyzes the reverse reaction, i.e. the pyrophosphorolytic cleavage of NAD(+). For the pyrophosphorolytic activity, can use NAD(+), NADH, NaAD, nicotinic acid adenine dinucleotide phosphate (NHD), nicotinamide guanine dinucleotide (NGD) as substrates. Fails to cleave phosphorylated dinucleotides NADP(+), NADPH and NaADP(+). Protects against axonal degeneration following injury. May be involved in the maintenance of axonal integrity. Also functions as a stress-response chaperone protein that prevents toxic aggregation of proteins; this function may be independent of its NAD(+) synthesis activity.</text>
</comment>
<comment type="pathway">
    <text evidence="3 16">Cofactor biosynthesis; NAD(+) biosynthesis; NAD(+) from nicotinamide D-ribonucleotide: step 1/1.</text>
</comment>
<dbReference type="InterPro" id="IPR005248">
    <property type="entry name" value="NadD/NMNAT"/>
</dbReference>
<comment type="catalytic activity">
    <reaction evidence="14 16">
        <text>nicotinate beta-D-ribonucleotide + ATP + H(+) = deamido-NAD(+) + diphosphate</text>
        <dbReference type="Rhea" id="RHEA:22860"/>
        <dbReference type="ChEBI" id="CHEBI:15378"/>
        <dbReference type="ChEBI" id="CHEBI:30616"/>
        <dbReference type="ChEBI" id="CHEBI:33019"/>
        <dbReference type="ChEBI" id="CHEBI:57502"/>
        <dbReference type="ChEBI" id="CHEBI:58437"/>
        <dbReference type="EC" id="2.7.7.18"/>
    </reaction>
</comment>
<dbReference type="EMBL" id="HG807305">
    <property type="protein sequence ID" value="CDW60686.1"/>
    <property type="molecule type" value="Genomic_DNA"/>
</dbReference>
<dbReference type="FunFam" id="3.40.50.620:FF:000221">
    <property type="entry name" value="Nicotinamide/nicotinic acid mononucleotide adenylyltransferase 3"/>
    <property type="match status" value="1"/>
</dbReference>
<keyword evidence="12 16" id="KW-0520">NAD</keyword>
<dbReference type="InterPro" id="IPR051182">
    <property type="entry name" value="Euk_NMN_adenylyltrnsfrase"/>
</dbReference>
<dbReference type="EC" id="2.7.7.1" evidence="16"/>
<evidence type="ECO:0000256" key="5">
    <source>
        <dbReference type="ARBA" id="ARBA00007064"/>
    </source>
</evidence>
<dbReference type="Proteomes" id="UP000030665">
    <property type="component" value="Unassembled WGS sequence"/>
</dbReference>
<comment type="pathway">
    <text evidence="4">Cofactor biosynthesis; NAD(+) biosynthesis; deamido-NAD(+) from nicotinate D-ribonucleotide: step 1/1.</text>
</comment>
<keyword evidence="19" id="KW-1185">Reference proteome</keyword>
<evidence type="ECO:0000256" key="13">
    <source>
        <dbReference type="ARBA" id="ARBA00023128"/>
    </source>
</evidence>
<evidence type="ECO:0000313" key="18">
    <source>
        <dbReference type="EMBL" id="CDW60686.1"/>
    </source>
</evidence>
<keyword evidence="9 16" id="KW-0548">Nucleotidyltransferase</keyword>
<dbReference type="PANTHER" id="PTHR12039:SF0">
    <property type="entry name" value="NICOTINAMIDE-NUCLEOTIDE ADENYLYLTRANSFERASE"/>
    <property type="match status" value="1"/>
</dbReference>
<evidence type="ECO:0000256" key="14">
    <source>
        <dbReference type="ARBA" id="ARBA00048721"/>
    </source>
</evidence>
<dbReference type="UniPathway" id="UPA00253">
    <property type="reaction ID" value="UER00332"/>
</dbReference>
<name>A0A077ZK36_TRITR</name>
<dbReference type="STRING" id="36087.A0A077ZK36"/>
<dbReference type="NCBIfam" id="TIGR00482">
    <property type="entry name" value="nicotinate (nicotinamide) nucleotide adenylyltransferase"/>
    <property type="match status" value="1"/>
</dbReference>
<evidence type="ECO:0000256" key="4">
    <source>
        <dbReference type="ARBA" id="ARBA00005019"/>
    </source>
</evidence>
<comment type="similarity">
    <text evidence="5 16">Belongs to the eukaryotic NMN adenylyltransferase family.</text>
</comment>
<reference evidence="18" key="1">
    <citation type="submission" date="2014-01" db="EMBL/GenBank/DDBJ databases">
        <authorList>
            <person name="Aslett M."/>
        </authorList>
    </citation>
    <scope>NUCLEOTIDE SEQUENCE</scope>
</reference>
<evidence type="ECO:0000256" key="3">
    <source>
        <dbReference type="ARBA" id="ARBA00004658"/>
    </source>
</evidence>
<dbReference type="EC" id="2.7.7.18" evidence="16"/>
<keyword evidence="8 16" id="KW-0808">Transferase</keyword>
<dbReference type="CDD" id="cd09286">
    <property type="entry name" value="NMNAT_Eukarya"/>
    <property type="match status" value="1"/>
</dbReference>
<dbReference type="AlphaFoldDB" id="A0A077ZK36"/>
<dbReference type="Pfam" id="PF01467">
    <property type="entry name" value="CTP_transf_like"/>
    <property type="match status" value="1"/>
</dbReference>
<dbReference type="InterPro" id="IPR004821">
    <property type="entry name" value="Cyt_trans-like"/>
</dbReference>
<accession>A0A077ZK36</accession>